<gene>
    <name evidence="1" type="ORF">M2280_000550</name>
</gene>
<name>A0ABT6M4W3_9NOCA</name>
<dbReference type="EMBL" id="JARXVC010000001">
    <property type="protein sequence ID" value="MDH6279345.1"/>
    <property type="molecule type" value="Genomic_DNA"/>
</dbReference>
<protein>
    <recommendedName>
        <fullName evidence="3">Head-to-tail stopper</fullName>
    </recommendedName>
</protein>
<evidence type="ECO:0000313" key="2">
    <source>
        <dbReference type="Proteomes" id="UP001160334"/>
    </source>
</evidence>
<evidence type="ECO:0008006" key="3">
    <source>
        <dbReference type="Google" id="ProtNLM"/>
    </source>
</evidence>
<dbReference type="RefSeq" id="WP_280758713.1">
    <property type="nucleotide sequence ID" value="NZ_JARXVC010000001.1"/>
</dbReference>
<reference evidence="1 2" key="1">
    <citation type="submission" date="2023-04" db="EMBL/GenBank/DDBJ databases">
        <title>Forest soil microbial communities from Buena Vista Peninsula, Colon Province, Panama.</title>
        <authorList>
            <person name="Bouskill N."/>
        </authorList>
    </citation>
    <scope>NUCLEOTIDE SEQUENCE [LARGE SCALE GENOMIC DNA]</scope>
    <source>
        <strain evidence="1 2">CFH S0262</strain>
    </source>
</reference>
<organism evidence="1 2">
    <name type="scientific">Prescottella agglutinans</name>
    <dbReference type="NCBI Taxonomy" id="1644129"/>
    <lineage>
        <taxon>Bacteria</taxon>
        <taxon>Bacillati</taxon>
        <taxon>Actinomycetota</taxon>
        <taxon>Actinomycetes</taxon>
        <taxon>Mycobacteriales</taxon>
        <taxon>Nocardiaceae</taxon>
        <taxon>Prescottella</taxon>
    </lineage>
</organism>
<accession>A0ABT6M4W3</accession>
<keyword evidence="2" id="KW-1185">Reference proteome</keyword>
<dbReference type="Proteomes" id="UP001160334">
    <property type="component" value="Unassembled WGS sequence"/>
</dbReference>
<sequence>MLFELRHVAGLRKYVPGAKNTRGNPVPDWLPAEQYKVFGWVPVSSTEPDVAGHDHVVIDVKLSAPSTFPAGPRDKVVLDGLEYEVIGYPESYSHGQSDWDPGILVNLHRVEG</sequence>
<evidence type="ECO:0000313" key="1">
    <source>
        <dbReference type="EMBL" id="MDH6279345.1"/>
    </source>
</evidence>
<comment type="caution">
    <text evidence="1">The sequence shown here is derived from an EMBL/GenBank/DDBJ whole genome shotgun (WGS) entry which is preliminary data.</text>
</comment>
<proteinExistence type="predicted"/>